<dbReference type="HOGENOM" id="CLU_150646_6_0_9"/>
<sequence length="70" mass="7881">MDLTKAQLEQEYTIKDIQTDDEELNAFLFSLGCYSGEKITVVSKFGKSYVVSVKDGRYNIDVNLAKAILI</sequence>
<dbReference type="GO" id="GO:0046914">
    <property type="term" value="F:transition metal ion binding"/>
    <property type="evidence" value="ECO:0007669"/>
    <property type="project" value="InterPro"/>
</dbReference>
<dbReference type="Gene3D" id="2.30.30.90">
    <property type="match status" value="1"/>
</dbReference>
<dbReference type="InterPro" id="IPR038157">
    <property type="entry name" value="FeoA_core_dom"/>
</dbReference>
<dbReference type="InterPro" id="IPR008988">
    <property type="entry name" value="Transcriptional_repressor_C"/>
</dbReference>
<dbReference type="RefSeq" id="WP_006440614.1">
    <property type="nucleotide sequence ID" value="NZ_DS995358.1"/>
</dbReference>
<accession>B6G0U8</accession>
<dbReference type="Proteomes" id="UP000003178">
    <property type="component" value="Unassembled WGS sequence"/>
</dbReference>
<reference evidence="3 4" key="2">
    <citation type="submission" date="2008-10" db="EMBL/GenBank/DDBJ databases">
        <title>Draft genome sequence of Clostridium hiranonis (DSM 13275).</title>
        <authorList>
            <person name="Sudarsanam P."/>
            <person name="Ley R."/>
            <person name="Guruge J."/>
            <person name="Turnbaugh P.J."/>
            <person name="Mahowald M."/>
            <person name="Liep D."/>
            <person name="Gordon J."/>
        </authorList>
    </citation>
    <scope>NUCLEOTIDE SEQUENCE [LARGE SCALE GENOMIC DNA]</scope>
    <source>
        <strain evidence="3 4">DSM 13275</strain>
    </source>
</reference>
<gene>
    <name evidence="3" type="ORF">CLOHIR_01754</name>
</gene>
<proteinExistence type="predicted"/>
<dbReference type="SUPFAM" id="SSF50037">
    <property type="entry name" value="C-terminal domain of transcriptional repressors"/>
    <property type="match status" value="1"/>
</dbReference>
<organism evidence="3 4">
    <name type="scientific">Peptacetobacter hiranonis (strain DSM 13275 / JCM 10541 / KCTC 15199 / TO-931)</name>
    <name type="common">Clostridium hiranonis</name>
    <dbReference type="NCBI Taxonomy" id="500633"/>
    <lineage>
        <taxon>Bacteria</taxon>
        <taxon>Bacillati</taxon>
        <taxon>Bacillota</taxon>
        <taxon>Clostridia</taxon>
        <taxon>Peptostreptococcales</taxon>
        <taxon>Peptostreptococcaceae</taxon>
        <taxon>Peptacetobacter</taxon>
    </lineage>
</organism>
<evidence type="ECO:0000313" key="4">
    <source>
        <dbReference type="Proteomes" id="UP000003178"/>
    </source>
</evidence>
<dbReference type="STRING" id="500633.CLOHIR_01754"/>
<feature type="domain" description="Ferrous iron transporter FeoA-like" evidence="2">
    <location>
        <begin position="1"/>
        <end position="70"/>
    </location>
</feature>
<name>B6G0U8_PEPHT</name>
<evidence type="ECO:0000259" key="2">
    <source>
        <dbReference type="Pfam" id="PF04023"/>
    </source>
</evidence>
<dbReference type="Pfam" id="PF04023">
    <property type="entry name" value="FeoA"/>
    <property type="match status" value="1"/>
</dbReference>
<keyword evidence="1" id="KW-0408">Iron</keyword>
<dbReference type="OrthoDB" id="5984at2"/>
<reference evidence="3 4" key="1">
    <citation type="submission" date="2008-09" db="EMBL/GenBank/DDBJ databases">
        <authorList>
            <person name="Fulton L."/>
            <person name="Clifton S."/>
            <person name="Fulton B."/>
            <person name="Xu J."/>
            <person name="Minx P."/>
            <person name="Pepin K.H."/>
            <person name="Johnson M."/>
            <person name="Thiruvilangam P."/>
            <person name="Bhonagiri V."/>
            <person name="Nash W.E."/>
            <person name="Mardis E.R."/>
            <person name="Wilson R.K."/>
        </authorList>
    </citation>
    <scope>NUCLEOTIDE SEQUENCE [LARGE SCALE GENOMIC DNA]</scope>
    <source>
        <strain evidence="3 4">DSM 13275</strain>
    </source>
</reference>
<keyword evidence="4" id="KW-1185">Reference proteome</keyword>
<dbReference type="InterPro" id="IPR007167">
    <property type="entry name" value="Fe-transptr_FeoA-like"/>
</dbReference>
<dbReference type="AlphaFoldDB" id="B6G0U8"/>
<evidence type="ECO:0000256" key="1">
    <source>
        <dbReference type="ARBA" id="ARBA00023004"/>
    </source>
</evidence>
<dbReference type="EMBL" id="ABWP01000070">
    <property type="protein sequence ID" value="EEA84523.1"/>
    <property type="molecule type" value="Genomic_DNA"/>
</dbReference>
<evidence type="ECO:0000313" key="3">
    <source>
        <dbReference type="EMBL" id="EEA84523.1"/>
    </source>
</evidence>
<protein>
    <submittedName>
        <fullName evidence="3">FeoA domain protein</fullName>
    </submittedName>
</protein>
<comment type="caution">
    <text evidence="3">The sequence shown here is derived from an EMBL/GenBank/DDBJ whole genome shotgun (WGS) entry which is preliminary data.</text>
</comment>
<dbReference type="eggNOG" id="COG1918">
    <property type="taxonomic scope" value="Bacteria"/>
</dbReference>